<comment type="caution">
    <text evidence="1">The sequence shown here is derived from an EMBL/GenBank/DDBJ whole genome shotgun (WGS) entry which is preliminary data.</text>
</comment>
<keyword evidence="2" id="KW-1185">Reference proteome</keyword>
<gene>
    <name evidence="1" type="ORF">bsdE14_20230</name>
</gene>
<name>A0ABQ5N5Y3_9CLOT</name>
<proteinExistence type="predicted"/>
<dbReference type="RefSeq" id="WP_264849883.1">
    <property type="nucleotide sequence ID" value="NZ_BRXR01000001.1"/>
</dbReference>
<evidence type="ECO:0000313" key="2">
    <source>
        <dbReference type="Proteomes" id="UP001208567"/>
    </source>
</evidence>
<accession>A0ABQ5N5Y3</accession>
<dbReference type="Proteomes" id="UP001208567">
    <property type="component" value="Unassembled WGS sequence"/>
</dbReference>
<evidence type="ECO:0000313" key="1">
    <source>
        <dbReference type="EMBL" id="GLC30613.1"/>
    </source>
</evidence>
<sequence length="79" mass="9208">MELKELEELVDTVYGIVGVQYLDNFKDIIGGCHCFPATEWYGGIYFAFQKVLNDDVINDKYIKKQMIGVVKHFSKWLNK</sequence>
<reference evidence="1 2" key="1">
    <citation type="journal article" date="2024" name="Int. J. Syst. Evol. Microbiol.">
        <title>Clostridium omnivorum sp. nov., isolated from anoxic soil under the treatment of reductive soil disinfestation.</title>
        <authorList>
            <person name="Ueki A."/>
            <person name="Tonouchi A."/>
            <person name="Kaku N."/>
            <person name="Honma S."/>
            <person name="Ueki K."/>
        </authorList>
    </citation>
    <scope>NUCLEOTIDE SEQUENCE [LARGE SCALE GENOMIC DNA]</scope>
    <source>
        <strain evidence="1 2">E14</strain>
    </source>
</reference>
<dbReference type="EMBL" id="BRXR01000001">
    <property type="protein sequence ID" value="GLC30613.1"/>
    <property type="molecule type" value="Genomic_DNA"/>
</dbReference>
<protein>
    <submittedName>
        <fullName evidence="1">Uncharacterized protein</fullName>
    </submittedName>
</protein>
<organism evidence="1 2">
    <name type="scientific">Clostridium omnivorum</name>
    <dbReference type="NCBI Taxonomy" id="1604902"/>
    <lineage>
        <taxon>Bacteria</taxon>
        <taxon>Bacillati</taxon>
        <taxon>Bacillota</taxon>
        <taxon>Clostridia</taxon>
        <taxon>Eubacteriales</taxon>
        <taxon>Clostridiaceae</taxon>
        <taxon>Clostridium</taxon>
    </lineage>
</organism>